<keyword evidence="1" id="KW-0812">Transmembrane</keyword>
<dbReference type="RefSeq" id="WP_234622882.1">
    <property type="nucleotide sequence ID" value="NZ_JAHWXT010000001.1"/>
</dbReference>
<keyword evidence="1" id="KW-1133">Transmembrane helix</keyword>
<proteinExistence type="predicted"/>
<dbReference type="EMBL" id="JAHWXT010000001">
    <property type="protein sequence ID" value="MCF0263869.1"/>
    <property type="molecule type" value="Genomic_DNA"/>
</dbReference>
<evidence type="ECO:0000313" key="3">
    <source>
        <dbReference type="Proteomes" id="UP000887320"/>
    </source>
</evidence>
<dbReference type="AlphaFoldDB" id="A0A8X8GID4"/>
<evidence type="ECO:0000313" key="2">
    <source>
        <dbReference type="EMBL" id="MCF0263869.1"/>
    </source>
</evidence>
<gene>
    <name evidence="2" type="ORF">KW868_05215</name>
</gene>
<keyword evidence="1" id="KW-0472">Membrane</keyword>
<name>A0A8X8GID4_ACIGI</name>
<protein>
    <submittedName>
        <fullName evidence="2">Uncharacterized protein</fullName>
    </submittedName>
</protein>
<feature type="transmembrane region" description="Helical" evidence="1">
    <location>
        <begin position="28"/>
        <end position="46"/>
    </location>
</feature>
<reference evidence="2" key="1">
    <citation type="submission" date="2021-07" db="EMBL/GenBank/DDBJ databases">
        <authorList>
            <person name="Fernandez M."/>
            <person name="Pereira P."/>
            <person name="Torres Tejerizo G.A."/>
            <person name="Gonzalez P."/>
            <person name="Agostini E."/>
        </authorList>
    </citation>
    <scope>NUCLEOTIDE SEQUENCE</scope>
    <source>
        <strain evidence="2">SFC 500-1A</strain>
    </source>
</reference>
<comment type="caution">
    <text evidence="2">The sequence shown here is derived from an EMBL/GenBank/DDBJ whole genome shotgun (WGS) entry which is preliminary data.</text>
</comment>
<organism evidence="2 3">
    <name type="scientific">Acinetobacter guillouiae</name>
    <name type="common">Acinetobacter genomosp. 11</name>
    <dbReference type="NCBI Taxonomy" id="106649"/>
    <lineage>
        <taxon>Bacteria</taxon>
        <taxon>Pseudomonadati</taxon>
        <taxon>Pseudomonadota</taxon>
        <taxon>Gammaproteobacteria</taxon>
        <taxon>Moraxellales</taxon>
        <taxon>Moraxellaceae</taxon>
        <taxon>Acinetobacter</taxon>
    </lineage>
</organism>
<feature type="transmembrane region" description="Helical" evidence="1">
    <location>
        <begin position="74"/>
        <end position="96"/>
    </location>
</feature>
<sequence length="99" mass="11556">MFYFEFGVYIFILLIISWFLAKKNLKIINIACFVFLLVFFIIWLILHITPDLYGGHAQYFFNGKFMLNNTAKDFLIISFTIASTTTAILSGFVWACRFS</sequence>
<accession>A0A8X8GID4</accession>
<dbReference type="Proteomes" id="UP000887320">
    <property type="component" value="Unassembled WGS sequence"/>
</dbReference>
<feature type="transmembrane region" description="Helical" evidence="1">
    <location>
        <begin position="6"/>
        <end position="21"/>
    </location>
</feature>
<evidence type="ECO:0000256" key="1">
    <source>
        <dbReference type="SAM" id="Phobius"/>
    </source>
</evidence>